<dbReference type="Proteomes" id="UP000664779">
    <property type="component" value="Unassembled WGS sequence"/>
</dbReference>
<dbReference type="AlphaFoldDB" id="A0A939J6B9"/>
<reference evidence="1" key="1">
    <citation type="submission" date="2021-03" db="EMBL/GenBank/DDBJ databases">
        <title>Roseibium sp. CAU 1637 isolated from Incheon.</title>
        <authorList>
            <person name="Kim W."/>
        </authorList>
    </citation>
    <scope>NUCLEOTIDE SEQUENCE</scope>
    <source>
        <strain evidence="1">CAU 1637</strain>
    </source>
</reference>
<sequence length="129" mass="14548">MQKEEFKHPHKRGFEALKAVSGMTATDLTDAINERLSRRGDTRRYSVSTVRKYASPGFDGKPSDALLDVTRDAAINRIMLSLAIAESIMINGETRAERDMRLSREREIERILRLDEEQIDIGDAIEAAA</sequence>
<dbReference type="EMBL" id="JAFLNF010000007">
    <property type="protein sequence ID" value="MBO0346700.1"/>
    <property type="molecule type" value="Genomic_DNA"/>
</dbReference>
<proteinExistence type="predicted"/>
<keyword evidence="2" id="KW-1185">Reference proteome</keyword>
<dbReference type="RefSeq" id="WP_206942776.1">
    <property type="nucleotide sequence ID" value="NZ_JAFLNF010000007.1"/>
</dbReference>
<comment type="caution">
    <text evidence="1">The sequence shown here is derived from an EMBL/GenBank/DDBJ whole genome shotgun (WGS) entry which is preliminary data.</text>
</comment>
<organism evidence="1 2">
    <name type="scientific">Roseibium limicola</name>
    <dbReference type="NCBI Taxonomy" id="2816037"/>
    <lineage>
        <taxon>Bacteria</taxon>
        <taxon>Pseudomonadati</taxon>
        <taxon>Pseudomonadota</taxon>
        <taxon>Alphaproteobacteria</taxon>
        <taxon>Hyphomicrobiales</taxon>
        <taxon>Stappiaceae</taxon>
        <taxon>Roseibium</taxon>
    </lineage>
</organism>
<evidence type="ECO:0000313" key="2">
    <source>
        <dbReference type="Proteomes" id="UP000664779"/>
    </source>
</evidence>
<name>A0A939J6B9_9HYPH</name>
<accession>A0A939J6B9</accession>
<evidence type="ECO:0000313" key="1">
    <source>
        <dbReference type="EMBL" id="MBO0346700.1"/>
    </source>
</evidence>
<gene>
    <name evidence="1" type="ORF">J0X15_15840</name>
</gene>
<protein>
    <submittedName>
        <fullName evidence="1">Uncharacterized protein</fullName>
    </submittedName>
</protein>